<protein>
    <submittedName>
        <fullName evidence="2">General secretion pathway protein GspB</fullName>
    </submittedName>
</protein>
<reference evidence="3" key="1">
    <citation type="journal article" date="2019" name="Int. J. Syst. Evol. Microbiol.">
        <title>The Global Catalogue of Microorganisms (GCM) 10K type strain sequencing project: providing services to taxonomists for standard genome sequencing and annotation.</title>
        <authorList>
            <consortium name="The Broad Institute Genomics Platform"/>
            <consortium name="The Broad Institute Genome Sequencing Center for Infectious Disease"/>
            <person name="Wu L."/>
            <person name="Ma J."/>
        </authorList>
    </citation>
    <scope>NUCLEOTIDE SEQUENCE [LARGE SCALE GENOMIC DNA]</scope>
    <source>
        <strain evidence="3">DT28</strain>
    </source>
</reference>
<dbReference type="InterPro" id="IPR032389">
    <property type="entry name" value="GspB_C"/>
</dbReference>
<feature type="domain" description="Type II secretion system protein GspB C-terminal" evidence="1">
    <location>
        <begin position="201"/>
        <end position="260"/>
    </location>
</feature>
<dbReference type="RefSeq" id="WP_377336750.1">
    <property type="nucleotide sequence ID" value="NZ_JBHSGB010000021.1"/>
</dbReference>
<accession>A0ABV9JS16</accession>
<evidence type="ECO:0000313" key="2">
    <source>
        <dbReference type="EMBL" id="MFC4657081.1"/>
    </source>
</evidence>
<dbReference type="Proteomes" id="UP001595962">
    <property type="component" value="Unassembled WGS sequence"/>
</dbReference>
<comment type="caution">
    <text evidence="2">The sequence shown here is derived from an EMBL/GenBank/DDBJ whole genome shotgun (WGS) entry which is preliminary data.</text>
</comment>
<dbReference type="Pfam" id="PF16537">
    <property type="entry name" value="T2SSB"/>
    <property type="match status" value="1"/>
</dbReference>
<gene>
    <name evidence="2" type="ORF">ACFO3I_18890</name>
</gene>
<dbReference type="EMBL" id="JBHSGB010000021">
    <property type="protein sequence ID" value="MFC4657081.1"/>
    <property type="molecule type" value="Genomic_DNA"/>
</dbReference>
<sequence>MSLLMDALKQQQQVPLADEKVQGANWLKPLLLSLMVCAGLVLGFWLGRQPQTAEPQVQVVASQQTAVAVPQVATAAEIAQELQLAADLLPADGPIALEAASEQLVVSAQPEQPMLGRQRAETDFTQQETFAEADPQEELSPLSDLLPAEELENSEAPAELREKFASALAAAERSNRQPQINYHDVPAVPVQQLDDLLQRQIPPLKFEAHVYATEPAQRWVKVNGKDLQQGQWLSADVQVKEILPQYVVLQFGQQTFSVEALSDWSYTRRP</sequence>
<proteinExistence type="predicted"/>
<evidence type="ECO:0000313" key="3">
    <source>
        <dbReference type="Proteomes" id="UP001595962"/>
    </source>
</evidence>
<keyword evidence="3" id="KW-1185">Reference proteome</keyword>
<evidence type="ECO:0000259" key="1">
    <source>
        <dbReference type="Pfam" id="PF16537"/>
    </source>
</evidence>
<organism evidence="2 3">
    <name type="scientific">Rheinheimera marina</name>
    <dbReference type="NCBI Taxonomy" id="1774958"/>
    <lineage>
        <taxon>Bacteria</taxon>
        <taxon>Pseudomonadati</taxon>
        <taxon>Pseudomonadota</taxon>
        <taxon>Gammaproteobacteria</taxon>
        <taxon>Chromatiales</taxon>
        <taxon>Chromatiaceae</taxon>
        <taxon>Rheinheimera</taxon>
    </lineage>
</organism>
<name>A0ABV9JS16_9GAMM</name>